<dbReference type="PANTHER" id="PTHR37419:SF1">
    <property type="entry name" value="SERINE_THREONINE-PROTEIN KINASE TOXIN HIPA"/>
    <property type="match status" value="1"/>
</dbReference>
<dbReference type="InterPro" id="IPR052028">
    <property type="entry name" value="HipA_Ser/Thr_kinase"/>
</dbReference>
<organism evidence="2 3">
    <name type="scientific">Christiangramia antarctica</name>
    <dbReference type="NCBI Taxonomy" id="2058158"/>
    <lineage>
        <taxon>Bacteria</taxon>
        <taxon>Pseudomonadati</taxon>
        <taxon>Bacteroidota</taxon>
        <taxon>Flavobacteriia</taxon>
        <taxon>Flavobacteriales</taxon>
        <taxon>Flavobacteriaceae</taxon>
        <taxon>Christiangramia</taxon>
    </lineage>
</organism>
<dbReference type="EMBL" id="JBHUOJ010000032">
    <property type="protein sequence ID" value="MFD2834187.1"/>
    <property type="molecule type" value="Genomic_DNA"/>
</dbReference>
<comment type="caution">
    <text evidence="2">The sequence shown here is derived from an EMBL/GenBank/DDBJ whole genome shotgun (WGS) entry which is preliminary data.</text>
</comment>
<sequence>MRQGEIWVHNQKAGMLTENDEGYIFQYDKTYLSLENATPVSLTFPLQETSFISENLFPFFDGLIPEGWLLDIAQKNWKLNPRDRMGLLLTTCRDCIGNISVMEDE</sequence>
<dbReference type="NCBIfam" id="TIGR03071">
    <property type="entry name" value="couple_hipA"/>
    <property type="match status" value="1"/>
</dbReference>
<keyword evidence="3" id="KW-1185">Reference proteome</keyword>
<protein>
    <submittedName>
        <fullName evidence="2">HipA N-terminal domain-containing protein</fullName>
    </submittedName>
</protein>
<dbReference type="Pfam" id="PF13657">
    <property type="entry name" value="Couple_hipA"/>
    <property type="match status" value="1"/>
</dbReference>
<evidence type="ECO:0000313" key="3">
    <source>
        <dbReference type="Proteomes" id="UP001597438"/>
    </source>
</evidence>
<dbReference type="PANTHER" id="PTHR37419">
    <property type="entry name" value="SERINE/THREONINE-PROTEIN KINASE TOXIN HIPA"/>
    <property type="match status" value="1"/>
</dbReference>
<dbReference type="InterPro" id="IPR017508">
    <property type="entry name" value="HipA_N1"/>
</dbReference>
<dbReference type="Proteomes" id="UP001597438">
    <property type="component" value="Unassembled WGS sequence"/>
</dbReference>
<name>A0ABW5X6E1_9FLAO</name>
<evidence type="ECO:0000259" key="1">
    <source>
        <dbReference type="Pfam" id="PF13657"/>
    </source>
</evidence>
<gene>
    <name evidence="2" type="ORF">ACFSYS_12895</name>
</gene>
<proteinExistence type="predicted"/>
<reference evidence="3" key="1">
    <citation type="journal article" date="2019" name="Int. J. Syst. Evol. Microbiol.">
        <title>The Global Catalogue of Microorganisms (GCM) 10K type strain sequencing project: providing services to taxonomists for standard genome sequencing and annotation.</title>
        <authorList>
            <consortium name="The Broad Institute Genomics Platform"/>
            <consortium name="The Broad Institute Genome Sequencing Center for Infectious Disease"/>
            <person name="Wu L."/>
            <person name="Ma J."/>
        </authorList>
    </citation>
    <scope>NUCLEOTIDE SEQUENCE [LARGE SCALE GENOMIC DNA]</scope>
    <source>
        <strain evidence="3">KCTC 52925</strain>
    </source>
</reference>
<dbReference type="RefSeq" id="WP_251739177.1">
    <property type="nucleotide sequence ID" value="NZ_JBHUOJ010000032.1"/>
</dbReference>
<accession>A0ABW5X6E1</accession>
<evidence type="ECO:0000313" key="2">
    <source>
        <dbReference type="EMBL" id="MFD2834187.1"/>
    </source>
</evidence>
<feature type="domain" description="HipA N-terminal subdomain 1" evidence="1">
    <location>
        <begin position="5"/>
        <end position="101"/>
    </location>
</feature>